<evidence type="ECO:0000313" key="1">
    <source>
        <dbReference type="Proteomes" id="UP000887563"/>
    </source>
</evidence>
<accession>A0A914L1S8</accession>
<organism evidence="1 2">
    <name type="scientific">Meloidogyne incognita</name>
    <name type="common">Southern root-knot nematode worm</name>
    <name type="synonym">Oxyuris incognita</name>
    <dbReference type="NCBI Taxonomy" id="6306"/>
    <lineage>
        <taxon>Eukaryota</taxon>
        <taxon>Metazoa</taxon>
        <taxon>Ecdysozoa</taxon>
        <taxon>Nematoda</taxon>
        <taxon>Chromadorea</taxon>
        <taxon>Rhabditida</taxon>
        <taxon>Tylenchina</taxon>
        <taxon>Tylenchomorpha</taxon>
        <taxon>Tylenchoidea</taxon>
        <taxon>Meloidogynidae</taxon>
        <taxon>Meloidogyninae</taxon>
        <taxon>Meloidogyne</taxon>
        <taxon>Meloidogyne incognita group</taxon>
    </lineage>
</organism>
<name>A0A914L1S8_MELIC</name>
<sequence>MGVSVRRSQMSIHEPCSYHHHHVHHEPCSRTTRYYKNMVRGKQEEKIPSLI</sequence>
<proteinExistence type="predicted"/>
<keyword evidence="1" id="KW-1185">Reference proteome</keyword>
<protein>
    <submittedName>
        <fullName evidence="2">Uncharacterized protein</fullName>
    </submittedName>
</protein>
<dbReference type="Proteomes" id="UP000887563">
    <property type="component" value="Unplaced"/>
</dbReference>
<dbReference type="WBParaSite" id="Minc3s00227g08044">
    <property type="protein sequence ID" value="Minc3s00227g08044"/>
    <property type="gene ID" value="Minc3s00227g08044"/>
</dbReference>
<reference evidence="2" key="1">
    <citation type="submission" date="2022-11" db="UniProtKB">
        <authorList>
            <consortium name="WormBaseParasite"/>
        </authorList>
    </citation>
    <scope>IDENTIFICATION</scope>
</reference>
<dbReference type="AlphaFoldDB" id="A0A914L1S8"/>
<evidence type="ECO:0000313" key="2">
    <source>
        <dbReference type="WBParaSite" id="Minc3s00227g08044"/>
    </source>
</evidence>